<protein>
    <recommendedName>
        <fullName evidence="4">Sulfatase N-terminal domain-containing protein</fullName>
    </recommendedName>
</protein>
<comment type="caution">
    <text evidence="2">The sequence shown here is derived from an EMBL/GenBank/DDBJ whole genome shotgun (WGS) entry which is preliminary data.</text>
</comment>
<feature type="region of interest" description="Disordered" evidence="1">
    <location>
        <begin position="414"/>
        <end position="446"/>
    </location>
</feature>
<reference evidence="2 3" key="1">
    <citation type="journal article" date="2021" name="Elife">
        <title>Chloroplast acquisition without the gene transfer in kleptoplastic sea slugs, Plakobranchus ocellatus.</title>
        <authorList>
            <person name="Maeda T."/>
            <person name="Takahashi S."/>
            <person name="Yoshida T."/>
            <person name="Shimamura S."/>
            <person name="Takaki Y."/>
            <person name="Nagai Y."/>
            <person name="Toyoda A."/>
            <person name="Suzuki Y."/>
            <person name="Arimoto A."/>
            <person name="Ishii H."/>
            <person name="Satoh N."/>
            <person name="Nishiyama T."/>
            <person name="Hasebe M."/>
            <person name="Maruyama T."/>
            <person name="Minagawa J."/>
            <person name="Obokata J."/>
            <person name="Shigenobu S."/>
        </authorList>
    </citation>
    <scope>NUCLEOTIDE SEQUENCE [LARGE SCALE GENOMIC DNA]</scope>
</reference>
<dbReference type="PANTHER" id="PTHR10974:SF1">
    <property type="entry name" value="FI08016P-RELATED"/>
    <property type="match status" value="1"/>
</dbReference>
<dbReference type="EMBL" id="BMAT01008693">
    <property type="protein sequence ID" value="GFR90831.1"/>
    <property type="molecule type" value="Genomic_DNA"/>
</dbReference>
<gene>
    <name evidence="2" type="ORF">ElyMa_004313700</name>
</gene>
<dbReference type="SUPFAM" id="SSF53649">
    <property type="entry name" value="Alkaline phosphatase-like"/>
    <property type="match status" value="1"/>
</dbReference>
<feature type="compositionally biased region" description="Polar residues" evidence="1">
    <location>
        <begin position="437"/>
        <end position="446"/>
    </location>
</feature>
<accession>A0AAV4H204</accession>
<dbReference type="AlphaFoldDB" id="A0AAV4H204"/>
<dbReference type="InterPro" id="IPR004245">
    <property type="entry name" value="DUF229"/>
</dbReference>
<proteinExistence type="predicted"/>
<sequence length="591" mass="67129">MQRTNRYLFLVLCFGVSLLVLVLSRQRLVVLSTKPFKSFGIRQIGGWTRSRTATTPDTEEKPNFNDTGQEVHYTESPLTPTQRTRAKPQACVPPQIHPFDPSLSHVLESYPPLDCSSGLPSVVTYFNKGGNLRLTVDAALVKQKLPGSESLACRYRAIAVKPGGDFNTTSTKWSDFFTDSIRVGPTEEHFVVECHKSRDPKSLLLAKSYISVVKEREDLEESLREKLSNHQNKNAPKEILNVMILGIDGMSKQNMIRTLPKTRDFLLGTLKAKEMLNYNKNGMNTFPNVITLLTGKTVSEISSQYSWNTGKFFDNIPFVWDEFAEAGYRTQMALDSSRITSFHCSKQGFSRPPVHYYHRPLVLESDSDNVVRHKDGNCVGDKPEVTLLLDYVLQMASVFSVRGNMHRSVNNEFKPRSARNKRSLPKEATGLKKIVGNGSSNFDETKQVPLQNHGNAVNSKHYQKNLKDSIIASKDFDQHEGENYRHRYHHHQQQQQQQQQDHQPQLTVRPFFSYNFFVRLTHDNPQKASSGDLMYVNFFRSLQATGVLNNTVLVFFSDHGPRFGPLRSKLTDRPAARPAASEVSRMQEELS</sequence>
<organism evidence="2 3">
    <name type="scientific">Elysia marginata</name>
    <dbReference type="NCBI Taxonomy" id="1093978"/>
    <lineage>
        <taxon>Eukaryota</taxon>
        <taxon>Metazoa</taxon>
        <taxon>Spiralia</taxon>
        <taxon>Lophotrochozoa</taxon>
        <taxon>Mollusca</taxon>
        <taxon>Gastropoda</taxon>
        <taxon>Heterobranchia</taxon>
        <taxon>Euthyneura</taxon>
        <taxon>Panpulmonata</taxon>
        <taxon>Sacoglossa</taxon>
        <taxon>Placobranchoidea</taxon>
        <taxon>Plakobranchidae</taxon>
        <taxon>Elysia</taxon>
    </lineage>
</organism>
<feature type="region of interest" description="Disordered" evidence="1">
    <location>
        <begin position="566"/>
        <end position="591"/>
    </location>
</feature>
<dbReference type="InterPro" id="IPR017850">
    <property type="entry name" value="Alkaline_phosphatase_core_sf"/>
</dbReference>
<dbReference type="Gene3D" id="3.40.720.10">
    <property type="entry name" value="Alkaline Phosphatase, subunit A"/>
    <property type="match status" value="1"/>
</dbReference>
<dbReference type="Pfam" id="PF02995">
    <property type="entry name" value="DUF229"/>
    <property type="match status" value="2"/>
</dbReference>
<dbReference type="PANTHER" id="PTHR10974">
    <property type="entry name" value="FI08016P-RELATED"/>
    <property type="match status" value="1"/>
</dbReference>
<evidence type="ECO:0000313" key="3">
    <source>
        <dbReference type="Proteomes" id="UP000762676"/>
    </source>
</evidence>
<dbReference type="GO" id="GO:0005615">
    <property type="term" value="C:extracellular space"/>
    <property type="evidence" value="ECO:0007669"/>
    <property type="project" value="TreeGrafter"/>
</dbReference>
<evidence type="ECO:0000313" key="2">
    <source>
        <dbReference type="EMBL" id="GFR90831.1"/>
    </source>
</evidence>
<evidence type="ECO:0008006" key="4">
    <source>
        <dbReference type="Google" id="ProtNLM"/>
    </source>
</evidence>
<feature type="region of interest" description="Disordered" evidence="1">
    <location>
        <begin position="50"/>
        <end position="82"/>
    </location>
</feature>
<dbReference type="Proteomes" id="UP000762676">
    <property type="component" value="Unassembled WGS sequence"/>
</dbReference>
<evidence type="ECO:0000256" key="1">
    <source>
        <dbReference type="SAM" id="MobiDB-lite"/>
    </source>
</evidence>
<name>A0AAV4H204_9GAST</name>
<keyword evidence="3" id="KW-1185">Reference proteome</keyword>